<dbReference type="EMBL" id="JBHUEH010000016">
    <property type="protein sequence ID" value="MFD1886778.1"/>
    <property type="molecule type" value="Genomic_DNA"/>
</dbReference>
<comment type="caution">
    <text evidence="2">The sequence shown here is derived from an EMBL/GenBank/DDBJ whole genome shotgun (WGS) entry which is preliminary data.</text>
</comment>
<feature type="domain" description="Tox-PL" evidence="1">
    <location>
        <begin position="40"/>
        <end position="135"/>
    </location>
</feature>
<accession>A0ABW4RM65</accession>
<reference evidence="3" key="1">
    <citation type="journal article" date="2019" name="Int. J. Syst. Evol. Microbiol.">
        <title>The Global Catalogue of Microorganisms (GCM) 10K type strain sequencing project: providing services to taxonomists for standard genome sequencing and annotation.</title>
        <authorList>
            <consortium name="The Broad Institute Genomics Platform"/>
            <consortium name="The Broad Institute Genome Sequencing Center for Infectious Disease"/>
            <person name="Wu L."/>
            <person name="Ma J."/>
        </authorList>
    </citation>
    <scope>NUCLEOTIDE SEQUENCE [LARGE SCALE GENOMIC DNA]</scope>
    <source>
        <strain evidence="3">CCUG 54950</strain>
    </source>
</reference>
<gene>
    <name evidence="2" type="ORF">ACFSC9_14710</name>
</gene>
<protein>
    <submittedName>
        <fullName evidence="2">Toxin glutamine deamidase domain-containing protein</fullName>
    </submittedName>
</protein>
<organism evidence="2 3">
    <name type="scientific">Paenibacillus wenxiniae</name>
    <dbReference type="NCBI Taxonomy" id="1636843"/>
    <lineage>
        <taxon>Bacteria</taxon>
        <taxon>Bacillati</taxon>
        <taxon>Bacillota</taxon>
        <taxon>Bacilli</taxon>
        <taxon>Bacillales</taxon>
        <taxon>Paenibacillaceae</taxon>
        <taxon>Paenibacillus</taxon>
    </lineage>
</organism>
<dbReference type="Proteomes" id="UP001597233">
    <property type="component" value="Unassembled WGS sequence"/>
</dbReference>
<evidence type="ECO:0000259" key="1">
    <source>
        <dbReference type="Pfam" id="PF15644"/>
    </source>
</evidence>
<keyword evidence="3" id="KW-1185">Reference proteome</keyword>
<proteinExistence type="predicted"/>
<sequence>MGSAYDHVYTSTKPLDDLFPELKGVNPHYVDGAGAGVNINCVSCTNAAHQRIMGIDMNAVAEKSTRYGTMKELVPSAPWGFHMRNLNVDEVKTIMREAGDGFATALLLNQGPIKHVINVINKNGEIYFVDTQIGKIVELNPNVILDVGKP</sequence>
<dbReference type="InterPro" id="IPR028908">
    <property type="entry name" value="Tox-PL_dom"/>
</dbReference>
<name>A0ABW4RM65_9BACL</name>
<dbReference type="RefSeq" id="WP_347326101.1">
    <property type="nucleotide sequence ID" value="NZ_JBCGUH010000009.1"/>
</dbReference>
<dbReference type="Pfam" id="PF15644">
    <property type="entry name" value="Gln_amidase"/>
    <property type="match status" value="1"/>
</dbReference>
<evidence type="ECO:0000313" key="3">
    <source>
        <dbReference type="Proteomes" id="UP001597233"/>
    </source>
</evidence>
<evidence type="ECO:0000313" key="2">
    <source>
        <dbReference type="EMBL" id="MFD1886778.1"/>
    </source>
</evidence>